<accession>A0ABW2L743</accession>
<name>A0ABW2L743_9BACT</name>
<sequence>MKWKINTAWIPVLALVLAVGVIIGRASAPDASDRGGFLERGEVPRARVGSSSPEVSSVRRVTGRSVFDGVKAEDFESIAREAADSPDEIGSEAMLRVLVSEWAKKDALAAIAFAKGLKRDDLICDALLQMAQSDVEGALNWVASHGGAPGQERGFLMAVYQGMAKKDPVGAIARLEQLPVGAQRDELLSLTVNQWAKQDIKGAFSWLETAELTPQFASIYQQVMGNYIEQDPDSAAAVISEMASCESKLSFAPQVACKLAEKDVGSALEWVHELDGEERKYALMGVLDRWAGGADGKGALEYVLQNSDEPGYGSLLETVAFKIAQNDPDELAGVMASMGEPEQLVAAQHLASVYSMSSPSRCRDWLETLEAGAVRDRAVERALGTFRSSNISLAFDLSESISSESLRNAQVREVMSVWMAVDAQAAENALADSSVLSGAEKGSLLTELHNNLKPNDFVIPAGSSF</sequence>
<proteinExistence type="predicted"/>
<evidence type="ECO:0000313" key="1">
    <source>
        <dbReference type="EMBL" id="MFC7338219.1"/>
    </source>
</evidence>
<protein>
    <recommendedName>
        <fullName evidence="3">HEAT repeat domain-containing protein</fullName>
    </recommendedName>
</protein>
<reference evidence="2" key="1">
    <citation type="journal article" date="2019" name="Int. J. Syst. Evol. Microbiol.">
        <title>The Global Catalogue of Microorganisms (GCM) 10K type strain sequencing project: providing services to taxonomists for standard genome sequencing and annotation.</title>
        <authorList>
            <consortium name="The Broad Institute Genomics Platform"/>
            <consortium name="The Broad Institute Genome Sequencing Center for Infectious Disease"/>
            <person name="Wu L."/>
            <person name="Ma J."/>
        </authorList>
    </citation>
    <scope>NUCLEOTIDE SEQUENCE [LARGE SCALE GENOMIC DNA]</scope>
    <source>
        <strain evidence="2">CGMCC 4.1467</strain>
    </source>
</reference>
<organism evidence="1 2">
    <name type="scientific">Haloferula chungangensis</name>
    <dbReference type="NCBI Taxonomy" id="1048331"/>
    <lineage>
        <taxon>Bacteria</taxon>
        <taxon>Pseudomonadati</taxon>
        <taxon>Verrucomicrobiota</taxon>
        <taxon>Verrucomicrobiia</taxon>
        <taxon>Verrucomicrobiales</taxon>
        <taxon>Verrucomicrobiaceae</taxon>
        <taxon>Haloferula</taxon>
    </lineage>
</organism>
<dbReference type="RefSeq" id="WP_379713283.1">
    <property type="nucleotide sequence ID" value="NZ_JBHTBS010000007.1"/>
</dbReference>
<gene>
    <name evidence="1" type="ORF">ACFQY0_13580</name>
</gene>
<dbReference type="Proteomes" id="UP001596472">
    <property type="component" value="Unassembled WGS sequence"/>
</dbReference>
<keyword evidence="2" id="KW-1185">Reference proteome</keyword>
<evidence type="ECO:0000313" key="2">
    <source>
        <dbReference type="Proteomes" id="UP001596472"/>
    </source>
</evidence>
<evidence type="ECO:0008006" key="3">
    <source>
        <dbReference type="Google" id="ProtNLM"/>
    </source>
</evidence>
<dbReference type="EMBL" id="JBHTBS010000007">
    <property type="protein sequence ID" value="MFC7338219.1"/>
    <property type="molecule type" value="Genomic_DNA"/>
</dbReference>
<comment type="caution">
    <text evidence="1">The sequence shown here is derived from an EMBL/GenBank/DDBJ whole genome shotgun (WGS) entry which is preliminary data.</text>
</comment>